<dbReference type="NCBIfam" id="TIGR00878">
    <property type="entry name" value="purM"/>
    <property type="match status" value="1"/>
</dbReference>
<dbReference type="EC" id="6.3.3.1" evidence="4 15"/>
<evidence type="ECO:0000256" key="11">
    <source>
        <dbReference type="ARBA" id="ARBA00031908"/>
    </source>
</evidence>
<accession>A0A7X0H6S5</accession>
<dbReference type="EMBL" id="JACHGY010000001">
    <property type="protein sequence ID" value="MBB6430325.1"/>
    <property type="molecule type" value="Genomic_DNA"/>
</dbReference>
<dbReference type="InterPro" id="IPR036676">
    <property type="entry name" value="PurM-like_C_sf"/>
</dbReference>
<dbReference type="Proteomes" id="UP000541810">
    <property type="component" value="Unassembled WGS sequence"/>
</dbReference>
<dbReference type="HAMAP" id="MF_00741">
    <property type="entry name" value="AIRS"/>
    <property type="match status" value="1"/>
</dbReference>
<evidence type="ECO:0000256" key="7">
    <source>
        <dbReference type="ARBA" id="ARBA00022598"/>
    </source>
</evidence>
<proteinExistence type="inferred from homology"/>
<keyword evidence="9 15" id="KW-0658">Purine biosynthesis</keyword>
<evidence type="ECO:0000313" key="18">
    <source>
        <dbReference type="EMBL" id="MBB6430325.1"/>
    </source>
</evidence>
<feature type="domain" description="PurM-like N-terminal" evidence="16">
    <location>
        <begin position="70"/>
        <end position="175"/>
    </location>
</feature>
<evidence type="ECO:0000256" key="15">
    <source>
        <dbReference type="HAMAP-Rule" id="MF_00741"/>
    </source>
</evidence>
<keyword evidence="10 15" id="KW-0067">ATP-binding</keyword>
<dbReference type="FunFam" id="3.30.1330.10:FF:000001">
    <property type="entry name" value="Phosphoribosylformylglycinamidine cyclo-ligase"/>
    <property type="match status" value="1"/>
</dbReference>
<dbReference type="GO" id="GO:0005829">
    <property type="term" value="C:cytosol"/>
    <property type="evidence" value="ECO:0007669"/>
    <property type="project" value="TreeGrafter"/>
</dbReference>
<evidence type="ECO:0000256" key="6">
    <source>
        <dbReference type="ARBA" id="ARBA00022490"/>
    </source>
</evidence>
<evidence type="ECO:0000256" key="8">
    <source>
        <dbReference type="ARBA" id="ARBA00022741"/>
    </source>
</evidence>
<comment type="catalytic activity">
    <reaction evidence="14 15">
        <text>2-formamido-N(1)-(5-O-phospho-beta-D-ribosyl)acetamidine + ATP = 5-amino-1-(5-phospho-beta-D-ribosyl)imidazole + ADP + phosphate + H(+)</text>
        <dbReference type="Rhea" id="RHEA:23032"/>
        <dbReference type="ChEBI" id="CHEBI:15378"/>
        <dbReference type="ChEBI" id="CHEBI:30616"/>
        <dbReference type="ChEBI" id="CHEBI:43474"/>
        <dbReference type="ChEBI" id="CHEBI:137981"/>
        <dbReference type="ChEBI" id="CHEBI:147287"/>
        <dbReference type="ChEBI" id="CHEBI:456216"/>
        <dbReference type="EC" id="6.3.3.1"/>
    </reaction>
</comment>
<gene>
    <name evidence="15" type="primary">purM</name>
    <name evidence="18" type="ORF">HNQ40_002131</name>
</gene>
<dbReference type="SUPFAM" id="SSF56042">
    <property type="entry name" value="PurM C-terminal domain-like"/>
    <property type="match status" value="1"/>
</dbReference>
<dbReference type="InterPro" id="IPR010918">
    <property type="entry name" value="PurM-like_C_dom"/>
</dbReference>
<keyword evidence="8 15" id="KW-0547">Nucleotide-binding</keyword>
<evidence type="ECO:0000259" key="16">
    <source>
        <dbReference type="Pfam" id="PF00586"/>
    </source>
</evidence>
<dbReference type="CDD" id="cd02196">
    <property type="entry name" value="PurM"/>
    <property type="match status" value="1"/>
</dbReference>
<dbReference type="GO" id="GO:0006189">
    <property type="term" value="P:'de novo' IMP biosynthetic process"/>
    <property type="evidence" value="ECO:0007669"/>
    <property type="project" value="UniProtKB-UniRule"/>
</dbReference>
<comment type="similarity">
    <text evidence="3 15">Belongs to the AIR synthase family.</text>
</comment>
<evidence type="ECO:0000256" key="2">
    <source>
        <dbReference type="ARBA" id="ARBA00004686"/>
    </source>
</evidence>
<evidence type="ECO:0000256" key="13">
    <source>
        <dbReference type="ARBA" id="ARBA00033093"/>
    </source>
</evidence>
<evidence type="ECO:0000256" key="1">
    <source>
        <dbReference type="ARBA" id="ARBA00004496"/>
    </source>
</evidence>
<sequence>MAKTSKSKKSLTYADTGVSIEAGDAMVGRIQQHLRKTHGPRVLGKHGAFAGMFRLDFNEKLFKRNYKDPVLVSCTDGVGTKVLLAIQLGKHDTIGQDCVAMNVNDMIVQGAEPLFFLDYIGTHSVDPVHMERIVKGVADGCSLAGCALIGGETAEMPDVYGKGDYDLAGFSVGVVELSRIVEGDQRVEKGDVILGLASSGVHSNGYTLVRAIVKQAKLDLNKVYKDFDDDPQFAGKTLGEILLEPTRIYVKPIVRLLAGYKRKRPISGMAHITGGGLPGNVNRALPENLDAKISRKSWEVPALFKFLQKHGNVDEDEMLRVFNMGIGYTLIVRPHFAEAIAEKLTKAGEQVFTLGKITAGSGKVVFTK</sequence>
<dbReference type="GO" id="GO:0004641">
    <property type="term" value="F:phosphoribosylformylglycinamidine cyclo-ligase activity"/>
    <property type="evidence" value="ECO:0007669"/>
    <property type="project" value="UniProtKB-UniRule"/>
</dbReference>
<dbReference type="InterPro" id="IPR036921">
    <property type="entry name" value="PurM-like_N_sf"/>
</dbReference>
<keyword evidence="19" id="KW-1185">Reference proteome</keyword>
<keyword evidence="7 15" id="KW-0436">Ligase</keyword>
<keyword evidence="6 15" id="KW-0963">Cytoplasm</keyword>
<evidence type="ECO:0000256" key="5">
    <source>
        <dbReference type="ARBA" id="ARBA00020367"/>
    </source>
</evidence>
<dbReference type="GO" id="GO:0005524">
    <property type="term" value="F:ATP binding"/>
    <property type="evidence" value="ECO:0007669"/>
    <property type="project" value="UniProtKB-KW"/>
</dbReference>
<evidence type="ECO:0000256" key="4">
    <source>
        <dbReference type="ARBA" id="ARBA00013047"/>
    </source>
</evidence>
<comment type="subcellular location">
    <subcellularLocation>
        <location evidence="1 15">Cytoplasm</location>
    </subcellularLocation>
</comment>
<dbReference type="PANTHER" id="PTHR10520">
    <property type="entry name" value="TRIFUNCTIONAL PURINE BIOSYNTHETIC PROTEIN ADENOSINE-3-RELATED"/>
    <property type="match status" value="1"/>
</dbReference>
<evidence type="ECO:0000256" key="3">
    <source>
        <dbReference type="ARBA" id="ARBA00010280"/>
    </source>
</evidence>
<reference evidence="18 19" key="1">
    <citation type="submission" date="2020-08" db="EMBL/GenBank/DDBJ databases">
        <title>Genomic Encyclopedia of Type Strains, Phase IV (KMG-IV): sequencing the most valuable type-strain genomes for metagenomic binning, comparative biology and taxonomic classification.</title>
        <authorList>
            <person name="Goeker M."/>
        </authorList>
    </citation>
    <scope>NUCLEOTIDE SEQUENCE [LARGE SCALE GENOMIC DNA]</scope>
    <source>
        <strain evidence="18 19">DSM 103725</strain>
    </source>
</reference>
<dbReference type="FunFam" id="3.90.650.10:FF:000011">
    <property type="entry name" value="Phosphoribosylformylglycinamidine cyclo-ligase"/>
    <property type="match status" value="1"/>
</dbReference>
<dbReference type="SUPFAM" id="SSF55326">
    <property type="entry name" value="PurM N-terminal domain-like"/>
    <property type="match status" value="1"/>
</dbReference>
<dbReference type="AlphaFoldDB" id="A0A7X0H6S5"/>
<feature type="domain" description="PurM-like C-terminal" evidence="17">
    <location>
        <begin position="189"/>
        <end position="365"/>
    </location>
</feature>
<organism evidence="18 19">
    <name type="scientific">Algisphaera agarilytica</name>
    <dbReference type="NCBI Taxonomy" id="1385975"/>
    <lineage>
        <taxon>Bacteria</taxon>
        <taxon>Pseudomonadati</taxon>
        <taxon>Planctomycetota</taxon>
        <taxon>Phycisphaerae</taxon>
        <taxon>Phycisphaerales</taxon>
        <taxon>Phycisphaeraceae</taxon>
        <taxon>Algisphaera</taxon>
    </lineage>
</organism>
<dbReference type="GO" id="GO:0046084">
    <property type="term" value="P:adenine biosynthetic process"/>
    <property type="evidence" value="ECO:0007669"/>
    <property type="project" value="TreeGrafter"/>
</dbReference>
<dbReference type="PANTHER" id="PTHR10520:SF12">
    <property type="entry name" value="TRIFUNCTIONAL PURINE BIOSYNTHETIC PROTEIN ADENOSINE-3"/>
    <property type="match status" value="1"/>
</dbReference>
<evidence type="ECO:0000256" key="12">
    <source>
        <dbReference type="ARBA" id="ARBA00032931"/>
    </source>
</evidence>
<dbReference type="Pfam" id="PF02769">
    <property type="entry name" value="AIRS_C"/>
    <property type="match status" value="1"/>
</dbReference>
<dbReference type="Gene3D" id="3.30.1330.10">
    <property type="entry name" value="PurM-like, N-terminal domain"/>
    <property type="match status" value="1"/>
</dbReference>
<evidence type="ECO:0000259" key="17">
    <source>
        <dbReference type="Pfam" id="PF02769"/>
    </source>
</evidence>
<evidence type="ECO:0000256" key="14">
    <source>
        <dbReference type="ARBA" id="ARBA00049057"/>
    </source>
</evidence>
<dbReference type="RefSeq" id="WP_184677846.1">
    <property type="nucleotide sequence ID" value="NZ_JACHGY010000001.1"/>
</dbReference>
<dbReference type="Pfam" id="PF00586">
    <property type="entry name" value="AIRS"/>
    <property type="match status" value="1"/>
</dbReference>
<dbReference type="UniPathway" id="UPA00074">
    <property type="reaction ID" value="UER00129"/>
</dbReference>
<evidence type="ECO:0000313" key="19">
    <source>
        <dbReference type="Proteomes" id="UP000541810"/>
    </source>
</evidence>
<evidence type="ECO:0000256" key="10">
    <source>
        <dbReference type="ARBA" id="ARBA00022840"/>
    </source>
</evidence>
<comment type="caution">
    <text evidence="18">The sequence shown here is derived from an EMBL/GenBank/DDBJ whole genome shotgun (WGS) entry which is preliminary data.</text>
</comment>
<dbReference type="InterPro" id="IPR016188">
    <property type="entry name" value="PurM-like_N"/>
</dbReference>
<comment type="pathway">
    <text evidence="2 15">Purine metabolism; IMP biosynthesis via de novo pathway; 5-amino-1-(5-phospho-D-ribosyl)imidazole from N(2)-formyl-N(1)-(5-phospho-D-ribosyl)glycinamide: step 2/2.</text>
</comment>
<dbReference type="GO" id="GO:0004637">
    <property type="term" value="F:phosphoribosylamine-glycine ligase activity"/>
    <property type="evidence" value="ECO:0007669"/>
    <property type="project" value="TreeGrafter"/>
</dbReference>
<evidence type="ECO:0000256" key="9">
    <source>
        <dbReference type="ARBA" id="ARBA00022755"/>
    </source>
</evidence>
<name>A0A7X0H6S5_9BACT</name>
<dbReference type="Gene3D" id="3.90.650.10">
    <property type="entry name" value="PurM-like C-terminal domain"/>
    <property type="match status" value="1"/>
</dbReference>
<protein>
    <recommendedName>
        <fullName evidence="5 15">Phosphoribosylformylglycinamidine cyclo-ligase</fullName>
        <ecNumber evidence="4 15">6.3.3.1</ecNumber>
    </recommendedName>
    <alternativeName>
        <fullName evidence="12 15">AIR synthase</fullName>
    </alternativeName>
    <alternativeName>
        <fullName evidence="13 15">AIRS</fullName>
    </alternativeName>
    <alternativeName>
        <fullName evidence="11 15">Phosphoribosyl-aminoimidazole synthetase</fullName>
    </alternativeName>
</protein>
<dbReference type="InterPro" id="IPR004733">
    <property type="entry name" value="PurM_cligase"/>
</dbReference>